<evidence type="ECO:0000313" key="2">
    <source>
        <dbReference type="EMBL" id="QCA28148.1"/>
    </source>
</evidence>
<dbReference type="EMBL" id="SRHU01000031">
    <property type="protein sequence ID" value="TFZ39726.1"/>
    <property type="molecule type" value="Genomic_DNA"/>
</dbReference>
<evidence type="ECO:0000313" key="4">
    <source>
        <dbReference type="Proteomes" id="UP000296883"/>
    </source>
</evidence>
<feature type="domain" description="NAD(P)-binding" evidence="1">
    <location>
        <begin position="7"/>
        <end position="198"/>
    </location>
</feature>
<dbReference type="PANTHER" id="PTHR43355:SF2">
    <property type="entry name" value="FLAVIN REDUCTASE (NADPH)"/>
    <property type="match status" value="1"/>
</dbReference>
<name>A0AAJ5EDM0_9ENTE</name>
<dbReference type="GO" id="GO:0004074">
    <property type="term" value="F:biliverdin reductase [NAD(P)H] activity"/>
    <property type="evidence" value="ECO:0007669"/>
    <property type="project" value="TreeGrafter"/>
</dbReference>
<dbReference type="InterPro" id="IPR016040">
    <property type="entry name" value="NAD(P)-bd_dom"/>
</dbReference>
<dbReference type="RefSeq" id="WP_135255031.1">
    <property type="nucleotide sequence ID" value="NZ_CP038865.1"/>
</dbReference>
<evidence type="ECO:0000259" key="1">
    <source>
        <dbReference type="Pfam" id="PF13460"/>
    </source>
</evidence>
<dbReference type="PANTHER" id="PTHR43355">
    <property type="entry name" value="FLAVIN REDUCTASE (NADPH)"/>
    <property type="match status" value="1"/>
</dbReference>
<dbReference type="GO" id="GO:0042602">
    <property type="term" value="F:riboflavin reductase (NADPH) activity"/>
    <property type="evidence" value="ECO:0007669"/>
    <property type="project" value="TreeGrafter"/>
</dbReference>
<dbReference type="InterPro" id="IPR036291">
    <property type="entry name" value="NAD(P)-bd_dom_sf"/>
</dbReference>
<dbReference type="Proteomes" id="UP000296883">
    <property type="component" value="Chromosome"/>
</dbReference>
<proteinExistence type="predicted"/>
<keyword evidence="4" id="KW-1185">Reference proteome</keyword>
<evidence type="ECO:0000313" key="5">
    <source>
        <dbReference type="Proteomes" id="UP000297725"/>
    </source>
</evidence>
<evidence type="ECO:0000313" key="3">
    <source>
        <dbReference type="EMBL" id="TFZ39726.1"/>
    </source>
</evidence>
<gene>
    <name evidence="3" type="ORF">E4031_08535</name>
    <name evidence="2" type="ORF">E4Z98_02035</name>
</gene>
<dbReference type="Gene3D" id="3.40.50.720">
    <property type="entry name" value="NAD(P)-binding Rossmann-like Domain"/>
    <property type="match status" value="1"/>
</dbReference>
<dbReference type="InterPro" id="IPR051606">
    <property type="entry name" value="Polyketide_Oxido-like"/>
</dbReference>
<sequence length="216" mass="23965">MKLLILGASGRTGQELVKQALEAGHDVIVYVRNADSLRHHKHLKIIQAPLTDQKKLASAISLAEAILVTLGNPQADKNVSLFEWVIPMLISLMEDKGVKRLIIMSALGVGNTYRNAPIHYKLAAKTFLRGAFKDHLLGESRLWRTELDWTTIHPGILTDKDKTTTPFVVLANSGYQMPVNSSTNRSDVAQVMLNILNDKNTYAKELIVSSNTKIKL</sequence>
<reference evidence="2 4" key="2">
    <citation type="journal article" date="2020" name="Int. J. Syst. Evol. Microbiol.">
        <title>Vagococcus xieshaowenii sp. nov., isolated from snow finch (Montifringilla taczanowskii) cloacal content.</title>
        <authorList>
            <person name="Ge Y."/>
            <person name="Yang J."/>
            <person name="Lai X.H."/>
            <person name="Zhang G."/>
            <person name="Jin D."/>
            <person name="Lu S."/>
            <person name="Wang B."/>
            <person name="Huang Y."/>
            <person name="Huang Y."/>
            <person name="Ren Z."/>
            <person name="Zhang X."/>
            <person name="Xu J."/>
        </authorList>
    </citation>
    <scope>NUCLEOTIDE SEQUENCE [LARGE SCALE GENOMIC DNA]</scope>
    <source>
        <strain evidence="2">Personal::cf-49</strain>
        <strain evidence="4">personal::cf-49</strain>
    </source>
</reference>
<organism evidence="3 5">
    <name type="scientific">Vagococcus xieshaowenii</name>
    <dbReference type="NCBI Taxonomy" id="2562451"/>
    <lineage>
        <taxon>Bacteria</taxon>
        <taxon>Bacillati</taxon>
        <taxon>Bacillota</taxon>
        <taxon>Bacilli</taxon>
        <taxon>Lactobacillales</taxon>
        <taxon>Enterococcaceae</taxon>
        <taxon>Vagococcus</taxon>
    </lineage>
</organism>
<dbReference type="Proteomes" id="UP000297725">
    <property type="component" value="Unassembled WGS sequence"/>
</dbReference>
<dbReference type="SUPFAM" id="SSF51735">
    <property type="entry name" value="NAD(P)-binding Rossmann-fold domains"/>
    <property type="match status" value="1"/>
</dbReference>
<reference evidence="3 5" key="1">
    <citation type="submission" date="2019-03" db="EMBL/GenBank/DDBJ databases">
        <title>Vagococcus sp. was isolated fron gut of Carduelis flavirostris.</title>
        <authorList>
            <person name="Ge Y."/>
        </authorList>
    </citation>
    <scope>NUCLEOTIDE SEQUENCE [LARGE SCALE GENOMIC DNA]</scope>
    <source>
        <strain evidence="3 5">CF-210</strain>
    </source>
</reference>
<accession>A0AAJ5EDM0</accession>
<dbReference type="EMBL" id="CP038865">
    <property type="protein sequence ID" value="QCA28148.1"/>
    <property type="molecule type" value="Genomic_DNA"/>
</dbReference>
<dbReference type="Pfam" id="PF13460">
    <property type="entry name" value="NAD_binding_10"/>
    <property type="match status" value="1"/>
</dbReference>
<protein>
    <submittedName>
        <fullName evidence="3">NAD(P)-dependent oxidoreductase</fullName>
    </submittedName>
</protein>
<dbReference type="AlphaFoldDB" id="A0AAJ5EDM0"/>